<proteinExistence type="predicted"/>
<dbReference type="Pfam" id="PF00326">
    <property type="entry name" value="Peptidase_S9"/>
    <property type="match status" value="1"/>
</dbReference>
<dbReference type="Gene3D" id="3.40.50.1820">
    <property type="entry name" value="alpha/beta hydrolase"/>
    <property type="match status" value="1"/>
</dbReference>
<dbReference type="PANTHER" id="PTHR43037">
    <property type="entry name" value="UNNAMED PRODUCT-RELATED"/>
    <property type="match status" value="1"/>
</dbReference>
<dbReference type="EMBL" id="JAXOVC010000002">
    <property type="protein sequence ID" value="KAK4505357.1"/>
    <property type="molecule type" value="Genomic_DNA"/>
</dbReference>
<name>A0ABR0EV32_ZASCE</name>
<accession>A0ABR0EV32</accession>
<reference evidence="4 5" key="1">
    <citation type="journal article" date="2023" name="G3 (Bethesda)">
        <title>A chromosome-level genome assembly of Zasmidium syzygii isolated from banana leaves.</title>
        <authorList>
            <person name="van Westerhoven A.C."/>
            <person name="Mehrabi R."/>
            <person name="Talebi R."/>
            <person name="Steentjes M.B.F."/>
            <person name="Corcolon B."/>
            <person name="Chong P.A."/>
            <person name="Kema G.H.J."/>
            <person name="Seidl M.F."/>
        </authorList>
    </citation>
    <scope>NUCLEOTIDE SEQUENCE [LARGE SCALE GENOMIC DNA]</scope>
    <source>
        <strain evidence="4 5">P124</strain>
    </source>
</reference>
<evidence type="ECO:0000256" key="2">
    <source>
        <dbReference type="SAM" id="MobiDB-lite"/>
    </source>
</evidence>
<dbReference type="PANTHER" id="PTHR43037:SF4">
    <property type="entry name" value="PEPTIDASE S9 PROLYL OLIGOPEPTIDASE CATALYTIC DOMAIN-CONTAINING PROTEIN"/>
    <property type="match status" value="1"/>
</dbReference>
<feature type="compositionally biased region" description="Polar residues" evidence="2">
    <location>
        <begin position="680"/>
        <end position="705"/>
    </location>
</feature>
<dbReference type="Proteomes" id="UP001305779">
    <property type="component" value="Unassembled WGS sequence"/>
</dbReference>
<keyword evidence="5" id="KW-1185">Reference proteome</keyword>
<gene>
    <name evidence="4" type="ORF">PRZ48_003320</name>
</gene>
<evidence type="ECO:0000256" key="1">
    <source>
        <dbReference type="ARBA" id="ARBA00022729"/>
    </source>
</evidence>
<evidence type="ECO:0000259" key="3">
    <source>
        <dbReference type="Pfam" id="PF00326"/>
    </source>
</evidence>
<dbReference type="InterPro" id="IPR029058">
    <property type="entry name" value="AB_hydrolase_fold"/>
</dbReference>
<feature type="domain" description="Peptidase S9 prolyl oligopeptidase catalytic" evidence="3">
    <location>
        <begin position="408"/>
        <end position="585"/>
    </location>
</feature>
<dbReference type="SUPFAM" id="SSF53474">
    <property type="entry name" value="alpha/beta-Hydrolases"/>
    <property type="match status" value="1"/>
</dbReference>
<dbReference type="InterPro" id="IPR050955">
    <property type="entry name" value="Plant_Biomass_Hydrol_Est"/>
</dbReference>
<evidence type="ECO:0000313" key="4">
    <source>
        <dbReference type="EMBL" id="KAK4505357.1"/>
    </source>
</evidence>
<sequence length="898" mass="98285">MLLGRAVQHLLSYVSPAANSNAVQFPTVSFLSDWQVLGPFQIGTREATWGADPLERLGGFRALEYNNASTFRSSLAANGTIGWSNLTARVPIPDVFSATAELNVSFPEIDWQGLRDVYGWAAYQWQAWARGQIVVQGDETEFLELYTPQILEFWVDNVHYFGGDFYDFRRVPVTLRLSPGIHRLDVRLLRDVRAMGGVGHPDMQIKLDLVRRVSQGLSVVTQSGGSYVLLSDFIGEGASLASPYASVVLRNDGIHDVEVTGIHINANVGRVELLSPAIRIVAGQTRPVAFRIRTLPPNGQSPARGSIFINFQYRVDGEDEDQTLTASVQPRIVSAGKPHKVTFMHPGGIVSYAILRPPSQKAIESARANQAFPIFLNLHGAGVDVDSDVAKEVMDPLPDLQAWVLIPTGGTNWSGDDWHAWGFADVEAAVEMIEDWIQRFDWKGPGVDVNKWLVAGHSNGGQGTWYALTHRPDKIFAAAPISGYSSIQNYVPYTFSHVADPGRTAIKDAALLSYKHELLLSNTKDIPILQQHGGADDNVPAYHSRLMSQLIQEAGADSDYFEVPGEGHYWDGVYTTEPLTDFYERQIALEAASVKGAPLNLREFSVVAANPGDTGPKHGVEVLQLATPGQIGRIDVVFDPLTLACIIRTTNMRMFRLPPYFRDCSFVQVDNQDISTIFKPSTAPDTLSRASGQWEISSQQALQDPSQPPPRLGRQLGPLDSILRTHGAFSIVQHSPQTAPIALQISRNLHQYFAADTSITTSYSTALNSTGNIISLAINETLPPSSAYPDFPIQIRSGNVFIRGPNNIPTLIPHIEGRGLAAVFLRPLPDERLELVVWGVDEASLSVAARLVPMITGTGVPDFVVMNREVLWKGLEGVSAMGFLGNAWEVSSNSFIAG</sequence>
<dbReference type="InterPro" id="IPR001375">
    <property type="entry name" value="Peptidase_S9_cat"/>
</dbReference>
<evidence type="ECO:0000313" key="5">
    <source>
        <dbReference type="Proteomes" id="UP001305779"/>
    </source>
</evidence>
<keyword evidence="1" id="KW-0732">Signal</keyword>
<organism evidence="4 5">
    <name type="scientific">Zasmidium cellare</name>
    <name type="common">Wine cellar mold</name>
    <name type="synonym">Racodium cellare</name>
    <dbReference type="NCBI Taxonomy" id="395010"/>
    <lineage>
        <taxon>Eukaryota</taxon>
        <taxon>Fungi</taxon>
        <taxon>Dikarya</taxon>
        <taxon>Ascomycota</taxon>
        <taxon>Pezizomycotina</taxon>
        <taxon>Dothideomycetes</taxon>
        <taxon>Dothideomycetidae</taxon>
        <taxon>Mycosphaerellales</taxon>
        <taxon>Mycosphaerellaceae</taxon>
        <taxon>Zasmidium</taxon>
    </lineage>
</organism>
<protein>
    <recommendedName>
        <fullName evidence="3">Peptidase S9 prolyl oligopeptidase catalytic domain-containing protein</fullName>
    </recommendedName>
</protein>
<comment type="caution">
    <text evidence="4">The sequence shown here is derived from an EMBL/GenBank/DDBJ whole genome shotgun (WGS) entry which is preliminary data.</text>
</comment>
<feature type="region of interest" description="Disordered" evidence="2">
    <location>
        <begin position="680"/>
        <end position="717"/>
    </location>
</feature>